<protein>
    <submittedName>
        <fullName evidence="2">Uncharacterized protein</fullName>
    </submittedName>
</protein>
<comment type="caution">
    <text evidence="2">The sequence shown here is derived from an EMBL/GenBank/DDBJ whole genome shotgun (WGS) entry which is preliminary data.</text>
</comment>
<name>A0ABQ2MTM6_9ACTN</name>
<dbReference type="EMBL" id="BMMP01000025">
    <property type="protein sequence ID" value="GGO57594.1"/>
    <property type="molecule type" value="Genomic_DNA"/>
</dbReference>
<reference evidence="3" key="1">
    <citation type="journal article" date="2019" name="Int. J. Syst. Evol. Microbiol.">
        <title>The Global Catalogue of Microorganisms (GCM) 10K type strain sequencing project: providing services to taxonomists for standard genome sequencing and annotation.</title>
        <authorList>
            <consortium name="The Broad Institute Genomics Platform"/>
            <consortium name="The Broad Institute Genome Sequencing Center for Infectious Disease"/>
            <person name="Wu L."/>
            <person name="Ma J."/>
        </authorList>
    </citation>
    <scope>NUCLEOTIDE SEQUENCE [LARGE SCALE GENOMIC DNA]</scope>
    <source>
        <strain evidence="3">CGMCC 4.7178</strain>
    </source>
</reference>
<dbReference type="Proteomes" id="UP000631535">
    <property type="component" value="Unassembled WGS sequence"/>
</dbReference>
<proteinExistence type="predicted"/>
<evidence type="ECO:0000313" key="2">
    <source>
        <dbReference type="EMBL" id="GGO57594.1"/>
    </source>
</evidence>
<keyword evidence="3" id="KW-1185">Reference proteome</keyword>
<sequence length="102" mass="11088">MAASSTGCAGRGLPPPPLVRRRPRLPPRPGPPAYVRIRSQEAGDGLPRHAPHSVLTQPGQWCRASSLRIVPLFTYGSSTVRETALLWAGLQYDTRELMTCGL</sequence>
<gene>
    <name evidence="2" type="ORF">GCM10012287_53840</name>
</gene>
<evidence type="ECO:0000313" key="3">
    <source>
        <dbReference type="Proteomes" id="UP000631535"/>
    </source>
</evidence>
<accession>A0ABQ2MTM6</accession>
<evidence type="ECO:0000256" key="1">
    <source>
        <dbReference type="SAM" id="MobiDB-lite"/>
    </source>
</evidence>
<feature type="region of interest" description="Disordered" evidence="1">
    <location>
        <begin position="1"/>
        <end position="35"/>
    </location>
</feature>
<organism evidence="2 3">
    <name type="scientific">Streptomyces daqingensis</name>
    <dbReference type="NCBI Taxonomy" id="1472640"/>
    <lineage>
        <taxon>Bacteria</taxon>
        <taxon>Bacillati</taxon>
        <taxon>Actinomycetota</taxon>
        <taxon>Actinomycetes</taxon>
        <taxon>Kitasatosporales</taxon>
        <taxon>Streptomycetaceae</taxon>
        <taxon>Streptomyces</taxon>
    </lineage>
</organism>